<evidence type="ECO:0000313" key="1">
    <source>
        <dbReference type="EMBL" id="MPN45908.1"/>
    </source>
</evidence>
<dbReference type="AlphaFoldDB" id="A0A645I3S8"/>
<gene>
    <name evidence="1" type="ORF">SDC9_193487</name>
</gene>
<comment type="caution">
    <text evidence="1">The sequence shown here is derived from an EMBL/GenBank/DDBJ whole genome shotgun (WGS) entry which is preliminary data.</text>
</comment>
<reference evidence="1" key="1">
    <citation type="submission" date="2019-08" db="EMBL/GenBank/DDBJ databases">
        <authorList>
            <person name="Kucharzyk K."/>
            <person name="Murdoch R.W."/>
            <person name="Higgins S."/>
            <person name="Loffler F."/>
        </authorList>
    </citation>
    <scope>NUCLEOTIDE SEQUENCE</scope>
</reference>
<name>A0A645I3S8_9ZZZZ</name>
<dbReference type="SUPFAM" id="SSF55073">
    <property type="entry name" value="Nucleotide cyclase"/>
    <property type="match status" value="1"/>
</dbReference>
<dbReference type="InterPro" id="IPR043128">
    <property type="entry name" value="Rev_trsase/Diguanyl_cyclase"/>
</dbReference>
<protein>
    <recommendedName>
        <fullName evidence="2">GGDEF domain-containing protein</fullName>
    </recommendedName>
</protein>
<dbReference type="Gene3D" id="3.30.70.270">
    <property type="match status" value="1"/>
</dbReference>
<sequence>MSVFDEAPLMYCGKKITNISFSYGITEFPSDTEDFEELIKLSDVRMYKNKEETKKPIP</sequence>
<organism evidence="1">
    <name type="scientific">bioreactor metagenome</name>
    <dbReference type="NCBI Taxonomy" id="1076179"/>
    <lineage>
        <taxon>unclassified sequences</taxon>
        <taxon>metagenomes</taxon>
        <taxon>ecological metagenomes</taxon>
    </lineage>
</organism>
<proteinExistence type="predicted"/>
<accession>A0A645I3S8</accession>
<dbReference type="InterPro" id="IPR029787">
    <property type="entry name" value="Nucleotide_cyclase"/>
</dbReference>
<evidence type="ECO:0008006" key="2">
    <source>
        <dbReference type="Google" id="ProtNLM"/>
    </source>
</evidence>
<dbReference type="EMBL" id="VSSQ01106140">
    <property type="protein sequence ID" value="MPN45908.1"/>
    <property type="molecule type" value="Genomic_DNA"/>
</dbReference>